<reference evidence="5" key="1">
    <citation type="submission" date="2023-07" db="EMBL/GenBank/DDBJ databases">
        <title>A chromosome-level genome assembly of Lolium multiflorum.</title>
        <authorList>
            <person name="Chen Y."/>
            <person name="Copetti D."/>
            <person name="Kolliker R."/>
            <person name="Studer B."/>
        </authorList>
    </citation>
    <scope>NUCLEOTIDE SEQUENCE</scope>
    <source>
        <strain evidence="5">02402/16</strain>
        <tissue evidence="5">Leaf</tissue>
    </source>
</reference>
<evidence type="ECO:0000256" key="3">
    <source>
        <dbReference type="PROSITE-ProRule" id="PRU01191"/>
    </source>
</evidence>
<dbReference type="PROSITE" id="PS50985">
    <property type="entry name" value="GRAS"/>
    <property type="match status" value="1"/>
</dbReference>
<proteinExistence type="inferred from homology"/>
<dbReference type="Proteomes" id="UP001231189">
    <property type="component" value="Unassembled WGS sequence"/>
</dbReference>
<feature type="compositionally biased region" description="Pro residues" evidence="4">
    <location>
        <begin position="70"/>
        <end position="82"/>
    </location>
</feature>
<keyword evidence="2" id="KW-0804">Transcription</keyword>
<evidence type="ECO:0000256" key="2">
    <source>
        <dbReference type="ARBA" id="ARBA00023163"/>
    </source>
</evidence>
<feature type="region of interest" description="Leucine repeat I (LRI)" evidence="3">
    <location>
        <begin position="253"/>
        <end position="313"/>
    </location>
</feature>
<evidence type="ECO:0000256" key="1">
    <source>
        <dbReference type="ARBA" id="ARBA00023015"/>
    </source>
</evidence>
<organism evidence="5 6">
    <name type="scientific">Lolium multiflorum</name>
    <name type="common">Italian ryegrass</name>
    <name type="synonym">Lolium perenne subsp. multiflorum</name>
    <dbReference type="NCBI Taxonomy" id="4521"/>
    <lineage>
        <taxon>Eukaryota</taxon>
        <taxon>Viridiplantae</taxon>
        <taxon>Streptophyta</taxon>
        <taxon>Embryophyta</taxon>
        <taxon>Tracheophyta</taxon>
        <taxon>Spermatophyta</taxon>
        <taxon>Magnoliopsida</taxon>
        <taxon>Liliopsida</taxon>
        <taxon>Poales</taxon>
        <taxon>Poaceae</taxon>
        <taxon>BOP clade</taxon>
        <taxon>Pooideae</taxon>
        <taxon>Poodae</taxon>
        <taxon>Poeae</taxon>
        <taxon>Poeae Chloroplast Group 2 (Poeae type)</taxon>
        <taxon>Loliodinae</taxon>
        <taxon>Loliinae</taxon>
        <taxon>Lolium</taxon>
    </lineage>
</organism>
<comment type="similarity">
    <text evidence="3">Belongs to the GRAS family.</text>
</comment>
<sequence>MPIAGGAQQGTTTFHLRRHGDNLACAAIYSDPASVLDRRASPTASPPPATLSSSSPLAAAGVAALAKNVSPPPPAPAWPPPSSAGDDWVHHLPPLDMAGWGDPHAAAMQPPPPPPSQQDSSFLRWIIGGADDDAAPADDPDLDLDRVMLPRHPPPPPMMMGPGHGLPFTLAGEDAKDAAAPFRPHLHQQPHTHAAFHGAFPSFDAHPAKRHPMAGASSPKLPPFAGPGPGGFTASALKPKAEAPGPGDDAAAAAAVDQLAEAAKLAEAGDAFGAREILARLNHRLPAAPAAGTPLLRSAFYFKEALRVALDATAASSSPSTPVDVLLKLGAYKAFSEVSPVLQFAHFTCVQAVLDELGGAACIHVLDFDIGVGEQWASLMQELAQRRPGAALKVTALVLPSSHHPLELQLIHENLSNFATELGVPFQFAVFNLDAVDPTELLAIAGGDAIAVHLPVGSVHAAAVPSVLHLVRRLGAKLVISVDRNCDRGELPFAAHLFQAFQSCVFLLESLDAVGTGSDVASKIERFLIQPKIESCVVRRHRAAIAGDKLLPWRTMFASAGFVPVQISTFAEAQADSLLKKVPVRGFRVEKRAGSLVLHWQRAELVSVSAWRC</sequence>
<dbReference type="InterPro" id="IPR005202">
    <property type="entry name" value="TF_GRAS"/>
</dbReference>
<accession>A0AAD8SL93</accession>
<keyword evidence="1" id="KW-0805">Transcription regulation</keyword>
<evidence type="ECO:0000313" key="6">
    <source>
        <dbReference type="Proteomes" id="UP001231189"/>
    </source>
</evidence>
<feature type="region of interest" description="SAW" evidence="3">
    <location>
        <begin position="538"/>
        <end position="612"/>
    </location>
</feature>
<comment type="caution">
    <text evidence="5">The sequence shown here is derived from an EMBL/GenBank/DDBJ whole genome shotgun (WGS) entry which is preliminary data.</text>
</comment>
<evidence type="ECO:0000313" key="5">
    <source>
        <dbReference type="EMBL" id="KAK1653834.1"/>
    </source>
</evidence>
<name>A0AAD8SL93_LOLMU</name>
<dbReference type="PANTHER" id="PTHR31636">
    <property type="entry name" value="OSJNBA0084A10.13 PROTEIN-RELATED"/>
    <property type="match status" value="1"/>
</dbReference>
<evidence type="ECO:0000256" key="4">
    <source>
        <dbReference type="SAM" id="MobiDB-lite"/>
    </source>
</evidence>
<dbReference type="AlphaFoldDB" id="A0AAD8SL93"/>
<feature type="region of interest" description="Disordered" evidence="4">
    <location>
        <begin position="65"/>
        <end position="121"/>
    </location>
</feature>
<feature type="short sequence motif" description="VHIID" evidence="3">
    <location>
        <begin position="363"/>
        <end position="367"/>
    </location>
</feature>
<comment type="caution">
    <text evidence="3">Lacks conserved residue(s) required for the propagation of feature annotation.</text>
</comment>
<dbReference type="Pfam" id="PF03514">
    <property type="entry name" value="GRAS"/>
    <property type="match status" value="1"/>
</dbReference>
<keyword evidence="6" id="KW-1185">Reference proteome</keyword>
<evidence type="ECO:0008006" key="7">
    <source>
        <dbReference type="Google" id="ProtNLM"/>
    </source>
</evidence>
<dbReference type="EMBL" id="JAUUTY010000004">
    <property type="protein sequence ID" value="KAK1653834.1"/>
    <property type="molecule type" value="Genomic_DNA"/>
</dbReference>
<gene>
    <name evidence="5" type="ORF">QYE76_071639</name>
</gene>
<protein>
    <recommendedName>
        <fullName evidence="7">Scarecrow-like protein 6</fullName>
    </recommendedName>
</protein>
<feature type="region of interest" description="Disordered" evidence="4">
    <location>
        <begin position="225"/>
        <end position="249"/>
    </location>
</feature>